<keyword evidence="3" id="KW-0238">DNA-binding</keyword>
<dbReference type="GO" id="GO:0032993">
    <property type="term" value="C:protein-DNA complex"/>
    <property type="evidence" value="ECO:0007669"/>
    <property type="project" value="TreeGrafter"/>
</dbReference>
<feature type="region of interest" description="Disordered" evidence="5">
    <location>
        <begin position="192"/>
        <end position="264"/>
    </location>
</feature>
<dbReference type="Pfam" id="PF03466">
    <property type="entry name" value="LysR_substrate"/>
    <property type="match status" value="1"/>
</dbReference>
<evidence type="ECO:0000313" key="7">
    <source>
        <dbReference type="EMBL" id="GLZ76305.1"/>
    </source>
</evidence>
<dbReference type="Gene3D" id="3.40.190.10">
    <property type="entry name" value="Periplasmic binding protein-like II"/>
    <property type="match status" value="2"/>
</dbReference>
<dbReference type="Proteomes" id="UP001165079">
    <property type="component" value="Unassembled WGS sequence"/>
</dbReference>
<evidence type="ECO:0000256" key="5">
    <source>
        <dbReference type="SAM" id="MobiDB-lite"/>
    </source>
</evidence>
<comment type="caution">
    <text evidence="7">The sequence shown here is derived from an EMBL/GenBank/DDBJ whole genome shotgun (WGS) entry which is preliminary data.</text>
</comment>
<dbReference type="SUPFAM" id="SSF53850">
    <property type="entry name" value="Periplasmic binding protein-like II"/>
    <property type="match status" value="1"/>
</dbReference>
<name>A0A9W6SHY5_9ACTN</name>
<dbReference type="GO" id="GO:0003677">
    <property type="term" value="F:DNA binding"/>
    <property type="evidence" value="ECO:0007669"/>
    <property type="project" value="UniProtKB-KW"/>
</dbReference>
<feature type="compositionally biased region" description="Low complexity" evidence="5">
    <location>
        <begin position="206"/>
        <end position="222"/>
    </location>
</feature>
<dbReference type="CDD" id="cd08414">
    <property type="entry name" value="PBP2_LTTR_aromatics_like"/>
    <property type="match status" value="1"/>
</dbReference>
<feature type="compositionally biased region" description="Gly residues" evidence="5">
    <location>
        <begin position="223"/>
        <end position="241"/>
    </location>
</feature>
<comment type="similarity">
    <text evidence="1">Belongs to the LysR transcriptional regulatory family.</text>
</comment>
<organism evidence="7 8">
    <name type="scientific">Actinorhabdospora filicis</name>
    <dbReference type="NCBI Taxonomy" id="1785913"/>
    <lineage>
        <taxon>Bacteria</taxon>
        <taxon>Bacillati</taxon>
        <taxon>Actinomycetota</taxon>
        <taxon>Actinomycetes</taxon>
        <taxon>Micromonosporales</taxon>
        <taxon>Micromonosporaceae</taxon>
        <taxon>Actinorhabdospora</taxon>
    </lineage>
</organism>
<feature type="compositionally biased region" description="Low complexity" evidence="5">
    <location>
        <begin position="242"/>
        <end position="251"/>
    </location>
</feature>
<gene>
    <name evidence="7" type="ORF">Afil01_11120</name>
</gene>
<dbReference type="PANTHER" id="PTHR30346:SF0">
    <property type="entry name" value="HCA OPERON TRANSCRIPTIONAL ACTIVATOR HCAR"/>
    <property type="match status" value="1"/>
</dbReference>
<keyword evidence="2" id="KW-0805">Transcription regulation</keyword>
<evidence type="ECO:0000256" key="1">
    <source>
        <dbReference type="ARBA" id="ARBA00009437"/>
    </source>
</evidence>
<reference evidence="7" key="1">
    <citation type="submission" date="2023-03" db="EMBL/GenBank/DDBJ databases">
        <title>Actinorhabdospora filicis NBRC 111898.</title>
        <authorList>
            <person name="Ichikawa N."/>
            <person name="Sato H."/>
            <person name="Tonouchi N."/>
        </authorList>
    </citation>
    <scope>NUCLEOTIDE SEQUENCE</scope>
    <source>
        <strain evidence="7">NBRC 111898</strain>
    </source>
</reference>
<evidence type="ECO:0000259" key="6">
    <source>
        <dbReference type="Pfam" id="PF03466"/>
    </source>
</evidence>
<feature type="domain" description="LysR substrate-binding" evidence="6">
    <location>
        <begin position="19"/>
        <end position="190"/>
    </location>
</feature>
<evidence type="ECO:0000313" key="8">
    <source>
        <dbReference type="Proteomes" id="UP001165079"/>
    </source>
</evidence>
<keyword evidence="8" id="KW-1185">Reference proteome</keyword>
<accession>A0A9W6SHY5</accession>
<sequence length="264" mass="27761">MTDTFRLAYVPGATPAKWARVWETRLPDVPLELIAMEAAEALDAVKRGDVHAGLVRAPLDKTGLNAIPLYTEVTVVMVPKGHVVTAVEELTCADLDDEIVFHPLDDTLPWDATPPGKAAVERPATTADAVDLVEAGIGVLVVPQSVARFHHRPEVRYRPVTDAVQAGVALAWPEGETGELMEELIGIVRGRTANSSRGRGAGEQSQQPAKSATKTAAKAQGAKGQGGGKTQGGKAQGGKGQAGKARQGGKPVAKKAVAKPRKRR</sequence>
<proteinExistence type="inferred from homology"/>
<dbReference type="GO" id="GO:0003700">
    <property type="term" value="F:DNA-binding transcription factor activity"/>
    <property type="evidence" value="ECO:0007669"/>
    <property type="project" value="TreeGrafter"/>
</dbReference>
<dbReference type="InterPro" id="IPR005119">
    <property type="entry name" value="LysR_subst-bd"/>
</dbReference>
<dbReference type="AlphaFoldDB" id="A0A9W6SHY5"/>
<evidence type="ECO:0000256" key="3">
    <source>
        <dbReference type="ARBA" id="ARBA00023125"/>
    </source>
</evidence>
<dbReference type="EMBL" id="BSTX01000001">
    <property type="protein sequence ID" value="GLZ76305.1"/>
    <property type="molecule type" value="Genomic_DNA"/>
</dbReference>
<evidence type="ECO:0000256" key="4">
    <source>
        <dbReference type="ARBA" id="ARBA00023163"/>
    </source>
</evidence>
<dbReference type="Gene3D" id="3.40.190.290">
    <property type="match status" value="1"/>
</dbReference>
<keyword evidence="4" id="KW-0804">Transcription</keyword>
<evidence type="ECO:0000256" key="2">
    <source>
        <dbReference type="ARBA" id="ARBA00023015"/>
    </source>
</evidence>
<feature type="compositionally biased region" description="Basic residues" evidence="5">
    <location>
        <begin position="252"/>
        <end position="264"/>
    </location>
</feature>
<dbReference type="RefSeq" id="WP_285661488.1">
    <property type="nucleotide sequence ID" value="NZ_BSTX01000001.1"/>
</dbReference>
<dbReference type="PANTHER" id="PTHR30346">
    <property type="entry name" value="TRANSCRIPTIONAL DUAL REGULATOR HCAR-RELATED"/>
    <property type="match status" value="1"/>
</dbReference>
<protein>
    <submittedName>
        <fullName evidence="7">LysR family transcriptional regulator</fullName>
    </submittedName>
</protein>